<gene>
    <name evidence="2" type="primary">P0429G06.14</name>
</gene>
<dbReference type="AlphaFoldDB" id="Q69X38"/>
<feature type="region of interest" description="Disordered" evidence="1">
    <location>
        <begin position="24"/>
        <end position="60"/>
    </location>
</feature>
<dbReference type="Proteomes" id="UP000000763">
    <property type="component" value="Chromosome 6"/>
</dbReference>
<reference evidence="3" key="2">
    <citation type="journal article" date="2008" name="Nucleic Acids Res.">
        <title>The rice annotation project database (RAP-DB): 2008 update.</title>
        <authorList>
            <consortium name="The rice annotation project (RAP)"/>
        </authorList>
    </citation>
    <scope>GENOME REANNOTATION</scope>
    <source>
        <strain evidence="3">cv. Nipponbare</strain>
    </source>
</reference>
<reference evidence="3" key="1">
    <citation type="journal article" date="2005" name="Nature">
        <title>The map-based sequence of the rice genome.</title>
        <authorList>
            <consortium name="International rice genome sequencing project (IRGSP)"/>
            <person name="Matsumoto T."/>
            <person name="Wu J."/>
            <person name="Kanamori H."/>
            <person name="Katayose Y."/>
            <person name="Fujisawa M."/>
            <person name="Namiki N."/>
            <person name="Mizuno H."/>
            <person name="Yamamoto K."/>
            <person name="Antonio B.A."/>
            <person name="Baba T."/>
            <person name="Sakata K."/>
            <person name="Nagamura Y."/>
            <person name="Aoki H."/>
            <person name="Arikawa K."/>
            <person name="Arita K."/>
            <person name="Bito T."/>
            <person name="Chiden Y."/>
            <person name="Fujitsuka N."/>
            <person name="Fukunaka R."/>
            <person name="Hamada M."/>
            <person name="Harada C."/>
            <person name="Hayashi A."/>
            <person name="Hijishita S."/>
            <person name="Honda M."/>
            <person name="Hosokawa S."/>
            <person name="Ichikawa Y."/>
            <person name="Idonuma A."/>
            <person name="Iijima M."/>
            <person name="Ikeda M."/>
            <person name="Ikeno M."/>
            <person name="Ito K."/>
            <person name="Ito S."/>
            <person name="Ito T."/>
            <person name="Ito Y."/>
            <person name="Ito Y."/>
            <person name="Iwabuchi A."/>
            <person name="Kamiya K."/>
            <person name="Karasawa W."/>
            <person name="Kurita K."/>
            <person name="Katagiri S."/>
            <person name="Kikuta A."/>
            <person name="Kobayashi H."/>
            <person name="Kobayashi N."/>
            <person name="Machita K."/>
            <person name="Maehara T."/>
            <person name="Masukawa M."/>
            <person name="Mizubayashi T."/>
            <person name="Mukai Y."/>
            <person name="Nagasaki H."/>
            <person name="Nagata Y."/>
            <person name="Naito S."/>
            <person name="Nakashima M."/>
            <person name="Nakama Y."/>
            <person name="Nakamichi Y."/>
            <person name="Nakamura M."/>
            <person name="Meguro A."/>
            <person name="Negishi M."/>
            <person name="Ohta I."/>
            <person name="Ohta T."/>
            <person name="Okamoto M."/>
            <person name="Ono N."/>
            <person name="Saji S."/>
            <person name="Sakaguchi M."/>
            <person name="Sakai K."/>
            <person name="Shibata M."/>
            <person name="Shimokawa T."/>
            <person name="Song J."/>
            <person name="Takazaki Y."/>
            <person name="Terasawa K."/>
            <person name="Tsugane M."/>
            <person name="Tsuji K."/>
            <person name="Ueda S."/>
            <person name="Waki K."/>
            <person name="Yamagata H."/>
            <person name="Yamamoto M."/>
            <person name="Yamamoto S."/>
            <person name="Yamane H."/>
            <person name="Yoshiki S."/>
            <person name="Yoshihara R."/>
            <person name="Yukawa K."/>
            <person name="Zhong H."/>
            <person name="Yano M."/>
            <person name="Yuan Q."/>
            <person name="Ouyang S."/>
            <person name="Liu J."/>
            <person name="Jones K.M."/>
            <person name="Gansberger K."/>
            <person name="Moffat K."/>
            <person name="Hill J."/>
            <person name="Bera J."/>
            <person name="Fadrosh D."/>
            <person name="Jin S."/>
            <person name="Johri S."/>
            <person name="Kim M."/>
            <person name="Overton L."/>
            <person name="Reardon M."/>
            <person name="Tsitrin T."/>
            <person name="Vuong H."/>
            <person name="Weaver B."/>
            <person name="Ciecko A."/>
            <person name="Tallon L."/>
            <person name="Jackson J."/>
            <person name="Pai G."/>
            <person name="Aken S.V."/>
            <person name="Utterback T."/>
            <person name="Reidmuller S."/>
            <person name="Feldblyum T."/>
            <person name="Hsiao J."/>
            <person name="Zismann V."/>
            <person name="Iobst S."/>
            <person name="de Vazeille A.R."/>
            <person name="Buell C.R."/>
            <person name="Ying K."/>
            <person name="Li Y."/>
            <person name="Lu T."/>
            <person name="Huang Y."/>
            <person name="Zhao Q."/>
            <person name="Feng Q."/>
            <person name="Zhang L."/>
            <person name="Zhu J."/>
            <person name="Weng Q."/>
            <person name="Mu J."/>
            <person name="Lu Y."/>
            <person name="Fan D."/>
            <person name="Liu Y."/>
            <person name="Guan J."/>
            <person name="Zhang Y."/>
            <person name="Yu S."/>
            <person name="Liu X."/>
            <person name="Zhang Y."/>
            <person name="Hong G."/>
            <person name="Han B."/>
            <person name="Choisne N."/>
            <person name="Demange N."/>
            <person name="Orjeda G."/>
            <person name="Samain S."/>
            <person name="Cattolico L."/>
            <person name="Pelletier E."/>
            <person name="Couloux A."/>
            <person name="Segurens B."/>
            <person name="Wincker P."/>
            <person name="D'Hont A."/>
            <person name="Scarpelli C."/>
            <person name="Weissenbach J."/>
            <person name="Salanoubat M."/>
            <person name="Quetier F."/>
            <person name="Yu Y."/>
            <person name="Kim H.R."/>
            <person name="Rambo T."/>
            <person name="Currie J."/>
            <person name="Collura K."/>
            <person name="Luo M."/>
            <person name="Yang T."/>
            <person name="Ammiraju J.S.S."/>
            <person name="Engler F."/>
            <person name="Soderlund C."/>
            <person name="Wing R.A."/>
            <person name="Palmer L.E."/>
            <person name="de la Bastide M."/>
            <person name="Spiegel L."/>
            <person name="Nascimento L."/>
            <person name="Zutavern T."/>
            <person name="O'Shaughnessy A."/>
            <person name="Dike S."/>
            <person name="Dedhia N."/>
            <person name="Preston R."/>
            <person name="Balija V."/>
            <person name="McCombie W.R."/>
            <person name="Chow T."/>
            <person name="Chen H."/>
            <person name="Chung M."/>
            <person name="Chen C."/>
            <person name="Shaw J."/>
            <person name="Wu H."/>
            <person name="Hsiao K."/>
            <person name="Chao Y."/>
            <person name="Chu M."/>
            <person name="Cheng C."/>
            <person name="Hour A."/>
            <person name="Lee P."/>
            <person name="Lin S."/>
            <person name="Lin Y."/>
            <person name="Liou J."/>
            <person name="Liu S."/>
            <person name="Hsing Y."/>
            <person name="Raghuvanshi S."/>
            <person name="Mohanty A."/>
            <person name="Bharti A.K."/>
            <person name="Gaur A."/>
            <person name="Gupta V."/>
            <person name="Kumar D."/>
            <person name="Ravi V."/>
            <person name="Vij S."/>
            <person name="Kapur A."/>
            <person name="Khurana P."/>
            <person name="Khurana P."/>
            <person name="Khurana J.P."/>
            <person name="Tyagi A.K."/>
            <person name="Gaikwad K."/>
            <person name="Singh A."/>
            <person name="Dalal V."/>
            <person name="Srivastava S."/>
            <person name="Dixit A."/>
            <person name="Pal A.K."/>
            <person name="Ghazi I.A."/>
            <person name="Yadav M."/>
            <person name="Pandit A."/>
            <person name="Bhargava A."/>
            <person name="Sureshbabu K."/>
            <person name="Batra K."/>
            <person name="Sharma T.R."/>
            <person name="Mohapatra T."/>
            <person name="Singh N.K."/>
            <person name="Messing J."/>
            <person name="Nelson A.B."/>
            <person name="Fuks G."/>
            <person name="Kavchok S."/>
            <person name="Keizer G."/>
            <person name="Linton E."/>
            <person name="Llaca V."/>
            <person name="Song R."/>
            <person name="Tanyolac B."/>
            <person name="Young S."/>
            <person name="Ho-Il K."/>
            <person name="Hahn J.H."/>
            <person name="Sangsakoo G."/>
            <person name="Vanavichit A."/>
            <person name="de Mattos Luiz.A.T."/>
            <person name="Zimmer P.D."/>
            <person name="Malone G."/>
            <person name="Dellagostin O."/>
            <person name="de Oliveira A.C."/>
            <person name="Bevan M."/>
            <person name="Bancroft I."/>
            <person name="Minx P."/>
            <person name="Cordum H."/>
            <person name="Wilson R."/>
            <person name="Cheng Z."/>
            <person name="Jin W."/>
            <person name="Jiang J."/>
            <person name="Leong S.A."/>
            <person name="Iwama H."/>
            <person name="Gojobori T."/>
            <person name="Itoh T."/>
            <person name="Niimura Y."/>
            <person name="Fujii Y."/>
            <person name="Habara T."/>
            <person name="Sakai H."/>
            <person name="Sato Y."/>
            <person name="Wilson G."/>
            <person name="Kumar K."/>
            <person name="McCouch S."/>
            <person name="Juretic N."/>
            <person name="Hoen D."/>
            <person name="Wright S."/>
            <person name="Bruskiewich R."/>
            <person name="Bureau T."/>
            <person name="Miyao A."/>
            <person name="Hirochika H."/>
            <person name="Nishikawa T."/>
            <person name="Kadowaki K."/>
            <person name="Sugiura M."/>
            <person name="Burr B."/>
            <person name="Sasaki T."/>
        </authorList>
    </citation>
    <scope>NUCLEOTIDE SEQUENCE [LARGE SCALE GENOMIC DNA]</scope>
    <source>
        <strain evidence="3">cv. Nipponbare</strain>
    </source>
</reference>
<accession>Q69X38</accession>
<protein>
    <submittedName>
        <fullName evidence="2">Uncharacterized protein</fullName>
    </submittedName>
</protein>
<evidence type="ECO:0000313" key="2">
    <source>
        <dbReference type="EMBL" id="BAD35513.1"/>
    </source>
</evidence>
<name>Q69X38_ORYSJ</name>
<proteinExistence type="predicted"/>
<dbReference type="EMBL" id="AP003626">
    <property type="protein sequence ID" value="BAD35513.1"/>
    <property type="molecule type" value="Genomic_DNA"/>
</dbReference>
<sequence>MKDVINVASRLDEVGNIMPRASTLDVTHTHGDGQRRHGAYRPVGSGDGGAERGGCHGRPAMDATHEIRQLSSAELS</sequence>
<organism evidence="2 3">
    <name type="scientific">Oryza sativa subsp. japonica</name>
    <name type="common">Rice</name>
    <dbReference type="NCBI Taxonomy" id="39947"/>
    <lineage>
        <taxon>Eukaryota</taxon>
        <taxon>Viridiplantae</taxon>
        <taxon>Streptophyta</taxon>
        <taxon>Embryophyta</taxon>
        <taxon>Tracheophyta</taxon>
        <taxon>Spermatophyta</taxon>
        <taxon>Magnoliopsida</taxon>
        <taxon>Liliopsida</taxon>
        <taxon>Poales</taxon>
        <taxon>Poaceae</taxon>
        <taxon>BOP clade</taxon>
        <taxon>Oryzoideae</taxon>
        <taxon>Oryzeae</taxon>
        <taxon>Oryzinae</taxon>
        <taxon>Oryza</taxon>
        <taxon>Oryza sativa</taxon>
    </lineage>
</organism>
<evidence type="ECO:0000313" key="3">
    <source>
        <dbReference type="Proteomes" id="UP000000763"/>
    </source>
</evidence>
<evidence type="ECO:0000256" key="1">
    <source>
        <dbReference type="SAM" id="MobiDB-lite"/>
    </source>
</evidence>